<name>A0AAD8MD33_9APIA</name>
<keyword evidence="7" id="KW-1185">Reference proteome</keyword>
<sequence>MFRVAGPSEYLAITGVFIDDVELAKKKLIIPFQKCVRFDISPVNYEFNLNAMSIEKLPFVLPAVFTIGPRINDNESLMLYAKLVARHEKNSRHVRDLVLGVIEGETRTVAASMTMEQIFKGTKQFKEQVFDQVQLELNLFGLFIYNSNIKQLVDVPGHEYFSYLGQKTQMEVANQAKVDVAEAKMKGVIGAKEREGLTIQNAAKVDAESKIMATKRQGEGNKEDIRVKTEVQMFKNQKDAEVEQSNAEWSKKKAMWSQSAKMAEVEAQKAVSIREAALQMEVEKQNALTMTEKLRAQDLSKANIKYDIQVQETNAQLYAKQKAAEAVLFEVQKKAEAQKASADADMYARQRAAEAELFAKKKEAEGMIELAKAQGFYVGNLLKELDGNYNALRDYLMIDRGAFKDIAKLNADAVRGLQPKINIWTGATGNGVGEGGSGGAMKEIAGVYSMLPPLLQTVNDQTGMLPPPWLATLPSDANKN</sequence>
<keyword evidence="2 4" id="KW-1003">Cell membrane</keyword>
<evidence type="ECO:0000313" key="7">
    <source>
        <dbReference type="Proteomes" id="UP001237642"/>
    </source>
</evidence>
<evidence type="ECO:0000256" key="2">
    <source>
        <dbReference type="ARBA" id="ARBA00022475"/>
    </source>
</evidence>
<reference evidence="6" key="1">
    <citation type="submission" date="2023-02" db="EMBL/GenBank/DDBJ databases">
        <title>Genome of toxic invasive species Heracleum sosnowskyi carries increased number of genes despite the absence of recent whole-genome duplications.</title>
        <authorList>
            <person name="Schelkunov M."/>
            <person name="Shtratnikova V."/>
            <person name="Makarenko M."/>
            <person name="Klepikova A."/>
            <person name="Omelchenko D."/>
            <person name="Novikova G."/>
            <person name="Obukhova E."/>
            <person name="Bogdanov V."/>
            <person name="Penin A."/>
            <person name="Logacheva M."/>
        </authorList>
    </citation>
    <scope>NUCLEOTIDE SEQUENCE</scope>
    <source>
        <strain evidence="6">Hsosn_3</strain>
        <tissue evidence="6">Leaf</tissue>
    </source>
</reference>
<feature type="domain" description="Band 7" evidence="5">
    <location>
        <begin position="6"/>
        <end position="184"/>
    </location>
</feature>
<dbReference type="SUPFAM" id="SSF117892">
    <property type="entry name" value="Band 7/SPFH domain"/>
    <property type="match status" value="1"/>
</dbReference>
<dbReference type="GO" id="GO:0005901">
    <property type="term" value="C:caveola"/>
    <property type="evidence" value="ECO:0007669"/>
    <property type="project" value="UniProtKB-SubCell"/>
</dbReference>
<protein>
    <recommendedName>
        <fullName evidence="4">Flotillin-like</fullName>
    </recommendedName>
</protein>
<evidence type="ECO:0000256" key="4">
    <source>
        <dbReference type="RuleBase" id="RU366054"/>
    </source>
</evidence>
<reference evidence="6" key="2">
    <citation type="submission" date="2023-05" db="EMBL/GenBank/DDBJ databases">
        <authorList>
            <person name="Schelkunov M.I."/>
        </authorList>
    </citation>
    <scope>NUCLEOTIDE SEQUENCE</scope>
    <source>
        <strain evidence="6">Hsosn_3</strain>
        <tissue evidence="6">Leaf</tissue>
    </source>
</reference>
<keyword evidence="3 4" id="KW-0472">Membrane</keyword>
<dbReference type="PANTHER" id="PTHR13806:SF31">
    <property type="entry name" value="FLOTILLIN-LIKE PROTEIN 1-RELATED"/>
    <property type="match status" value="1"/>
</dbReference>
<evidence type="ECO:0000313" key="6">
    <source>
        <dbReference type="EMBL" id="KAK1368284.1"/>
    </source>
</evidence>
<dbReference type="InterPro" id="IPR001107">
    <property type="entry name" value="Band_7"/>
</dbReference>
<dbReference type="AlphaFoldDB" id="A0AAD8MD33"/>
<evidence type="ECO:0000256" key="3">
    <source>
        <dbReference type="ARBA" id="ARBA00023136"/>
    </source>
</evidence>
<gene>
    <name evidence="6" type="ORF">POM88_034376</name>
</gene>
<dbReference type="InterPro" id="IPR036013">
    <property type="entry name" value="Band_7/SPFH_dom_sf"/>
</dbReference>
<dbReference type="InterPro" id="IPR027705">
    <property type="entry name" value="Flotillin_fam"/>
</dbReference>
<evidence type="ECO:0000259" key="5">
    <source>
        <dbReference type="Pfam" id="PF01145"/>
    </source>
</evidence>
<comment type="caution">
    <text evidence="6">The sequence shown here is derived from an EMBL/GenBank/DDBJ whole genome shotgun (WGS) entry which is preliminary data.</text>
</comment>
<evidence type="ECO:0000256" key="1">
    <source>
        <dbReference type="ARBA" id="ARBA00007161"/>
    </source>
</evidence>
<comment type="subcellular location">
    <subcellularLocation>
        <location evidence="4">Cell membrane</location>
        <topology evidence="4">Lipid-anchor</topology>
    </subcellularLocation>
    <subcellularLocation>
        <location evidence="4">Membrane</location>
        <location evidence="4">Caveola</location>
    </subcellularLocation>
</comment>
<accession>A0AAD8MD33</accession>
<organism evidence="6 7">
    <name type="scientific">Heracleum sosnowskyi</name>
    <dbReference type="NCBI Taxonomy" id="360622"/>
    <lineage>
        <taxon>Eukaryota</taxon>
        <taxon>Viridiplantae</taxon>
        <taxon>Streptophyta</taxon>
        <taxon>Embryophyta</taxon>
        <taxon>Tracheophyta</taxon>
        <taxon>Spermatophyta</taxon>
        <taxon>Magnoliopsida</taxon>
        <taxon>eudicotyledons</taxon>
        <taxon>Gunneridae</taxon>
        <taxon>Pentapetalae</taxon>
        <taxon>asterids</taxon>
        <taxon>campanulids</taxon>
        <taxon>Apiales</taxon>
        <taxon>Apiaceae</taxon>
        <taxon>Apioideae</taxon>
        <taxon>apioid superclade</taxon>
        <taxon>Tordylieae</taxon>
        <taxon>Tordyliinae</taxon>
        <taxon>Heracleum</taxon>
    </lineage>
</organism>
<dbReference type="Gene3D" id="3.30.479.30">
    <property type="entry name" value="Band 7 domain"/>
    <property type="match status" value="1"/>
</dbReference>
<dbReference type="Pfam" id="PF01145">
    <property type="entry name" value="Band_7"/>
    <property type="match status" value="1"/>
</dbReference>
<dbReference type="CDD" id="cd03399">
    <property type="entry name" value="SPFH_flotillin"/>
    <property type="match status" value="1"/>
</dbReference>
<comment type="similarity">
    <text evidence="1 4">Belongs to the band 7/mec-2 family. Flotillin subfamily.</text>
</comment>
<dbReference type="Proteomes" id="UP001237642">
    <property type="component" value="Unassembled WGS sequence"/>
</dbReference>
<proteinExistence type="inferred from homology"/>
<dbReference type="PANTHER" id="PTHR13806">
    <property type="entry name" value="FLOTILLIN-RELATED"/>
    <property type="match status" value="1"/>
</dbReference>
<dbReference type="EMBL" id="JAUIZM010000008">
    <property type="protein sequence ID" value="KAK1368284.1"/>
    <property type="molecule type" value="Genomic_DNA"/>
</dbReference>